<evidence type="ECO:0000313" key="2">
    <source>
        <dbReference type="Proteomes" id="UP000008555"/>
    </source>
</evidence>
<protein>
    <submittedName>
        <fullName evidence="1">Uncharacterized protein</fullName>
    </submittedName>
</protein>
<dbReference type="HOGENOM" id="CLU_3308267_0_0_6"/>
<sequence>MGKISVAYGRDACGREIFKNQSVTTLFRPLKPWKNTSSH</sequence>
<dbReference type="Proteomes" id="UP000008555">
    <property type="component" value="Chromosome"/>
</dbReference>
<dbReference type="AlphaFoldDB" id="A9KES0"/>
<reference evidence="1 2" key="1">
    <citation type="journal article" date="2009" name="Infect. Immun.">
        <title>Comparative genomics reveal extensive transposon-mediated genomic plasticity and diversity among potential effector proteins within the genus Coxiella.</title>
        <authorList>
            <person name="Beare P.A."/>
            <person name="Unsworth N."/>
            <person name="Andoh M."/>
            <person name="Voth D.E."/>
            <person name="Omsland A."/>
            <person name="Gilk S.D."/>
            <person name="Williams K.P."/>
            <person name="Sobral B.W."/>
            <person name="Kupko J.J.III."/>
            <person name="Porcella S.F."/>
            <person name="Samuel J.E."/>
            <person name="Heinzen R.A."/>
        </authorList>
    </citation>
    <scope>NUCLEOTIDE SEQUENCE [LARGE SCALE GENOMIC DNA]</scope>
    <source>
        <strain evidence="1 2">Dugway 5J108-111</strain>
    </source>
</reference>
<accession>A9KES0</accession>
<dbReference type="EMBL" id="CP000733">
    <property type="protein sequence ID" value="ABS77551.1"/>
    <property type="molecule type" value="Genomic_DNA"/>
</dbReference>
<organism evidence="1 2">
    <name type="scientific">Coxiella burnetii (strain Dugway 5J108-111)</name>
    <dbReference type="NCBI Taxonomy" id="434922"/>
    <lineage>
        <taxon>Bacteria</taxon>
        <taxon>Pseudomonadati</taxon>
        <taxon>Pseudomonadota</taxon>
        <taxon>Gammaproteobacteria</taxon>
        <taxon>Legionellales</taxon>
        <taxon>Coxiellaceae</taxon>
        <taxon>Coxiella</taxon>
    </lineage>
</organism>
<name>A9KES0_COXBN</name>
<dbReference type="RefSeq" id="WP_005769462.1">
    <property type="nucleotide sequence ID" value="NC_009727.1"/>
</dbReference>
<proteinExistence type="predicted"/>
<gene>
    <name evidence="1" type="ordered locus">CBUD_1979</name>
</gene>
<dbReference type="KEGG" id="cbd:CBUD_1979"/>
<evidence type="ECO:0000313" key="1">
    <source>
        <dbReference type="EMBL" id="ABS77551.1"/>
    </source>
</evidence>